<dbReference type="GeneID" id="75106142"/>
<dbReference type="RefSeq" id="WP_261599742.1">
    <property type="nucleotide sequence ID" value="NZ_CP104550.1"/>
</dbReference>
<sequence>MFRKNSSGFCLKKLKGPEMFKKPLKYNKTETGKRLKGPEMFKKPLNYNKMDSEYLNILGTVTEHLRSRGYDVKINNGKKKIRPRTLKGFMPDVHALNGADEIIVEILTDDPDMRKWKRFASTDGKRFWIIAPRGQLIQ</sequence>
<evidence type="ECO:0000313" key="1">
    <source>
        <dbReference type="EMBL" id="UXH32231.1"/>
    </source>
</evidence>
<organism evidence="1">
    <name type="scientific">Methanothermobacter wolfeii</name>
    <name type="common">Methanobacterium wolfei</name>
    <dbReference type="NCBI Taxonomy" id="145261"/>
    <lineage>
        <taxon>Archaea</taxon>
        <taxon>Methanobacteriati</taxon>
        <taxon>Methanobacteriota</taxon>
        <taxon>Methanomada group</taxon>
        <taxon>Methanobacteria</taxon>
        <taxon>Methanobacteriales</taxon>
        <taxon>Methanobacteriaceae</taxon>
        <taxon>Methanothermobacter</taxon>
    </lineage>
</organism>
<dbReference type="AlphaFoldDB" id="A0A9E7RU21"/>
<dbReference type="Proteomes" id="UP001065373">
    <property type="component" value="Chromosome"/>
</dbReference>
<dbReference type="EMBL" id="CP104550">
    <property type="protein sequence ID" value="UXH32231.1"/>
    <property type="molecule type" value="Genomic_DNA"/>
</dbReference>
<name>A0A9E7RU21_METWO</name>
<protein>
    <submittedName>
        <fullName evidence="1">Uncharacterized protein</fullName>
    </submittedName>
</protein>
<accession>A0A9E7RU21</accession>
<gene>
    <name evidence="1" type="ORF">N5910_02780</name>
</gene>
<proteinExistence type="predicted"/>
<reference evidence="1" key="1">
    <citation type="submission" date="2022-09" db="EMBL/GenBank/DDBJ databases">
        <title>Characterization of three MwoI isoschizomers from sequenced genome and metagenomes.</title>
        <authorList>
            <person name="Fomenkov A."/>
            <person name="Xu S.Y."/>
            <person name="Roberts R.J."/>
        </authorList>
    </citation>
    <scope>NUCLEOTIDE SEQUENCE</scope>
    <source>
        <strain evidence="1">DSM 2970</strain>
    </source>
</reference>